<dbReference type="Pfam" id="PF16695">
    <property type="entry name" value="Tai4"/>
    <property type="match status" value="1"/>
</dbReference>
<feature type="signal peptide" evidence="1">
    <location>
        <begin position="1"/>
        <end position="18"/>
    </location>
</feature>
<evidence type="ECO:0000313" key="2">
    <source>
        <dbReference type="EMBL" id="MCT4700602.1"/>
    </source>
</evidence>
<reference evidence="2" key="1">
    <citation type="submission" date="2022-03" db="EMBL/GenBank/DDBJ databases">
        <title>Proposal of a novel genus Dryocolo and two novel species.</title>
        <authorList>
            <person name="Maddock D.W."/>
            <person name="Brady C.L."/>
            <person name="Denman S."/>
            <person name="Arnold D."/>
        </authorList>
    </citation>
    <scope>NUCLEOTIDE SEQUENCE</scope>
    <source>
        <strain evidence="2">H6W4</strain>
    </source>
</reference>
<evidence type="ECO:0000313" key="3">
    <source>
        <dbReference type="Proteomes" id="UP001150641"/>
    </source>
</evidence>
<protein>
    <submittedName>
        <fullName evidence="2">Type VI secretion system amidase immunity protein Tai4</fullName>
    </submittedName>
</protein>
<feature type="chain" id="PRO_5040860914" evidence="1">
    <location>
        <begin position="19"/>
        <end position="117"/>
    </location>
</feature>
<gene>
    <name evidence="2" type="ORF">MUA00_02065</name>
</gene>
<organism evidence="2 3">
    <name type="scientific">Dryocola boscaweniae</name>
    <dbReference type="NCBI Taxonomy" id="2925397"/>
    <lineage>
        <taxon>Bacteria</taxon>
        <taxon>Pseudomonadati</taxon>
        <taxon>Pseudomonadota</taxon>
        <taxon>Gammaproteobacteria</taxon>
        <taxon>Enterobacterales</taxon>
        <taxon>Enterobacteriaceae</taxon>
        <taxon>Dryocola</taxon>
    </lineage>
</organism>
<evidence type="ECO:0000256" key="1">
    <source>
        <dbReference type="SAM" id="SignalP"/>
    </source>
</evidence>
<dbReference type="Gene3D" id="1.20.120.1620">
    <property type="match status" value="1"/>
</dbReference>
<dbReference type="RefSeq" id="WP_271121501.1">
    <property type="nucleotide sequence ID" value="NZ_JALHAN010000054.1"/>
</dbReference>
<proteinExistence type="predicted"/>
<dbReference type="EMBL" id="JALHAP010000067">
    <property type="protein sequence ID" value="MCT4700602.1"/>
    <property type="molecule type" value="Genomic_DNA"/>
</dbReference>
<keyword evidence="3" id="KW-1185">Reference proteome</keyword>
<comment type="caution">
    <text evidence="2">The sequence shown here is derived from an EMBL/GenBank/DDBJ whole genome shotgun (WGS) entry which is preliminary data.</text>
</comment>
<dbReference type="AlphaFoldDB" id="A0A9X2W5K0"/>
<sequence>MDVKVALMISLLAFPALAKESNNNSQNYNLENFALSMCLAKGFSDNEVKKDAFSAVNAYVELGSYPAEAYEEADNLIKEFLAKKYVGKNRNSEFIVMKCIDASRSKELKKIEQKYAY</sequence>
<keyword evidence="1" id="KW-0732">Signal</keyword>
<dbReference type="InterPro" id="IPR032032">
    <property type="entry name" value="Tai4"/>
</dbReference>
<accession>A0A9X2W5K0</accession>
<name>A0A9X2W5K0_9ENTR</name>
<dbReference type="Proteomes" id="UP001150641">
    <property type="component" value="Unassembled WGS sequence"/>
</dbReference>
<dbReference type="InterPro" id="IPR038314">
    <property type="entry name" value="T6SS_sf"/>
</dbReference>